<evidence type="ECO:0000313" key="4">
    <source>
        <dbReference type="Proteomes" id="UP001370490"/>
    </source>
</evidence>
<feature type="compositionally biased region" description="Low complexity" evidence="1">
    <location>
        <begin position="212"/>
        <end position="223"/>
    </location>
</feature>
<accession>A0AAN8V3Z9</accession>
<dbReference type="AlphaFoldDB" id="A0AAN8V3Z9"/>
<dbReference type="Proteomes" id="UP001370490">
    <property type="component" value="Unassembled WGS sequence"/>
</dbReference>
<dbReference type="GO" id="GO:0005737">
    <property type="term" value="C:cytoplasm"/>
    <property type="evidence" value="ECO:0007669"/>
    <property type="project" value="InterPro"/>
</dbReference>
<feature type="region of interest" description="Disordered" evidence="1">
    <location>
        <begin position="161"/>
        <end position="188"/>
    </location>
</feature>
<reference evidence="3 4" key="1">
    <citation type="submission" date="2023-12" db="EMBL/GenBank/DDBJ databases">
        <title>A high-quality genome assembly for Dillenia turbinata (Dilleniales).</title>
        <authorList>
            <person name="Chanderbali A."/>
        </authorList>
    </citation>
    <scope>NUCLEOTIDE SEQUENCE [LARGE SCALE GENOMIC DNA]</scope>
    <source>
        <strain evidence="3">LSX21</strain>
        <tissue evidence="3">Leaf</tissue>
    </source>
</reference>
<dbReference type="EMBL" id="JBAMMX010000018">
    <property type="protein sequence ID" value="KAK6922916.1"/>
    <property type="molecule type" value="Genomic_DNA"/>
</dbReference>
<keyword evidence="4" id="KW-1185">Reference proteome</keyword>
<dbReference type="InterPro" id="IPR007320">
    <property type="entry name" value="PDCD2_C"/>
</dbReference>
<evidence type="ECO:0000256" key="1">
    <source>
        <dbReference type="SAM" id="MobiDB-lite"/>
    </source>
</evidence>
<name>A0AAN8V3Z9_9MAGN</name>
<protein>
    <submittedName>
        <fullName evidence="3">Programmed cell death protein 2, C-terminal</fullName>
    </submittedName>
</protein>
<dbReference type="PANTHER" id="PTHR47762">
    <property type="entry name" value="OSJNBB0079B02.4 PROTEIN"/>
    <property type="match status" value="1"/>
</dbReference>
<dbReference type="Pfam" id="PF04194">
    <property type="entry name" value="PDCD2_C"/>
    <property type="match status" value="1"/>
</dbReference>
<dbReference type="PANTHER" id="PTHR47762:SF2">
    <property type="entry name" value="OS04G0640800 PROTEIN"/>
    <property type="match status" value="1"/>
</dbReference>
<organism evidence="3 4">
    <name type="scientific">Dillenia turbinata</name>
    <dbReference type="NCBI Taxonomy" id="194707"/>
    <lineage>
        <taxon>Eukaryota</taxon>
        <taxon>Viridiplantae</taxon>
        <taxon>Streptophyta</taxon>
        <taxon>Embryophyta</taxon>
        <taxon>Tracheophyta</taxon>
        <taxon>Spermatophyta</taxon>
        <taxon>Magnoliopsida</taxon>
        <taxon>eudicotyledons</taxon>
        <taxon>Gunneridae</taxon>
        <taxon>Pentapetalae</taxon>
        <taxon>Dilleniales</taxon>
        <taxon>Dilleniaceae</taxon>
        <taxon>Dillenia</taxon>
    </lineage>
</organism>
<feature type="domain" description="Programmed cell death protein 2 C-terminal" evidence="2">
    <location>
        <begin position="254"/>
        <end position="368"/>
    </location>
</feature>
<comment type="caution">
    <text evidence="3">The sequence shown here is derived from an EMBL/GenBank/DDBJ whole genome shotgun (WGS) entry which is preliminary data.</text>
</comment>
<feature type="region of interest" description="Disordered" evidence="1">
    <location>
        <begin position="207"/>
        <end position="232"/>
    </location>
</feature>
<evidence type="ECO:0000313" key="3">
    <source>
        <dbReference type="EMBL" id="KAK6922916.1"/>
    </source>
</evidence>
<sequence length="386" mass="43761">MGEVILGMPGPWAEDNRETSDHYTTKIGGVPDWPIPEIGIKSELLQCGNCGNHLCLVAQVYAPVSSESLRIEERVIYVLGCIQPECGNNAESWRVLRVQKSQSGEESNTTCQEEMTSTSSFTISNNNRLENLWIDSLGEDEDGSDDDLDLEELSRAFSEAAKLASDSKKDNSKQQPKKTGPITSRSKVSTDKMPVVPCFYIYPQQEPSARGVTSSSTNYSTVSLKESQNDLDEHGQEEKWEEEGYEYDRALNADRTFLKFKKRMDENPEQCFRYWYGGKPLLSMGDLGEPGQCKLCRESRHFEVQLMPPLLYFLQEVADDDCLKQTLETWNWMTLMVYTCSKSCSHAFQRRDCDRHGWIVVEEAVLPQYEKPVSGASQLSYLSSHD</sequence>
<evidence type="ECO:0000259" key="2">
    <source>
        <dbReference type="Pfam" id="PF04194"/>
    </source>
</evidence>
<proteinExistence type="predicted"/>
<gene>
    <name evidence="3" type="ORF">RJ641_011220</name>
</gene>